<keyword evidence="5" id="KW-0675">Receptor</keyword>
<reference evidence="6" key="1">
    <citation type="journal article" date="2019" name="Int. J. Syst. Evol. Microbiol.">
        <title>The Global Catalogue of Microorganisms (GCM) 10K type strain sequencing project: providing services to taxonomists for standard genome sequencing and annotation.</title>
        <authorList>
            <consortium name="The Broad Institute Genomics Platform"/>
            <consortium name="The Broad Institute Genome Sequencing Center for Infectious Disease"/>
            <person name="Wu L."/>
            <person name="Ma J."/>
        </authorList>
    </citation>
    <scope>NUCLEOTIDE SEQUENCE [LARGE SCALE GENOMIC DNA]</scope>
    <source>
        <strain evidence="6">JCM 14603</strain>
    </source>
</reference>
<dbReference type="RefSeq" id="WP_163958321.1">
    <property type="nucleotide sequence ID" value="NZ_BAAAES010000009.1"/>
</dbReference>
<dbReference type="PANTHER" id="PTHR40980:SF4">
    <property type="entry name" value="TONB-DEPENDENT RECEPTOR-LIKE BETA-BARREL DOMAIN-CONTAINING PROTEIN"/>
    <property type="match status" value="1"/>
</dbReference>
<evidence type="ECO:0000259" key="4">
    <source>
        <dbReference type="Pfam" id="PF00593"/>
    </source>
</evidence>
<keyword evidence="3" id="KW-0998">Cell outer membrane</keyword>
<evidence type="ECO:0000256" key="2">
    <source>
        <dbReference type="ARBA" id="ARBA00023136"/>
    </source>
</evidence>
<dbReference type="InterPro" id="IPR010104">
    <property type="entry name" value="TonB_rcpt_bac"/>
</dbReference>
<dbReference type="NCBIfam" id="TIGR01782">
    <property type="entry name" value="TonB-Xanth-Caul"/>
    <property type="match status" value="1"/>
</dbReference>
<dbReference type="InterPro" id="IPR036942">
    <property type="entry name" value="Beta-barrel_TonB_sf"/>
</dbReference>
<dbReference type="Pfam" id="PF00593">
    <property type="entry name" value="TonB_dep_Rec_b-barrel"/>
    <property type="match status" value="1"/>
</dbReference>
<organism evidence="5 6">
    <name type="scientific">Sphingomonas insulae</name>
    <dbReference type="NCBI Taxonomy" id="424800"/>
    <lineage>
        <taxon>Bacteria</taxon>
        <taxon>Pseudomonadati</taxon>
        <taxon>Pseudomonadota</taxon>
        <taxon>Alphaproteobacteria</taxon>
        <taxon>Sphingomonadales</taxon>
        <taxon>Sphingomonadaceae</taxon>
        <taxon>Sphingomonas</taxon>
    </lineage>
</organism>
<comment type="subcellular location">
    <subcellularLocation>
        <location evidence="1">Cell outer membrane</location>
    </subcellularLocation>
</comment>
<evidence type="ECO:0000313" key="6">
    <source>
        <dbReference type="Proteomes" id="UP001500238"/>
    </source>
</evidence>
<dbReference type="EMBL" id="BAAAES010000009">
    <property type="protein sequence ID" value="GAA0673177.1"/>
    <property type="molecule type" value="Genomic_DNA"/>
</dbReference>
<feature type="domain" description="TonB-dependent receptor-like beta-barrel" evidence="4">
    <location>
        <begin position="282"/>
        <end position="742"/>
    </location>
</feature>
<keyword evidence="2" id="KW-0472">Membrane</keyword>
<dbReference type="SUPFAM" id="SSF56935">
    <property type="entry name" value="Porins"/>
    <property type="match status" value="1"/>
</dbReference>
<dbReference type="Gene3D" id="2.40.170.20">
    <property type="entry name" value="TonB-dependent receptor, beta-barrel domain"/>
    <property type="match status" value="1"/>
</dbReference>
<name>A0ABP3T3L8_9SPHN</name>
<evidence type="ECO:0000313" key="5">
    <source>
        <dbReference type="EMBL" id="GAA0673177.1"/>
    </source>
</evidence>
<evidence type="ECO:0000256" key="3">
    <source>
        <dbReference type="ARBA" id="ARBA00023237"/>
    </source>
</evidence>
<dbReference type="PANTHER" id="PTHR40980">
    <property type="entry name" value="PLUG DOMAIN-CONTAINING PROTEIN"/>
    <property type="match status" value="1"/>
</dbReference>
<proteinExistence type="predicted"/>
<accession>A0ABP3T3L8</accession>
<keyword evidence="6" id="KW-1185">Reference proteome</keyword>
<dbReference type="InterPro" id="IPR000531">
    <property type="entry name" value="Beta-barrel_TonB"/>
</dbReference>
<evidence type="ECO:0000256" key="1">
    <source>
        <dbReference type="ARBA" id="ARBA00004442"/>
    </source>
</evidence>
<gene>
    <name evidence="5" type="ORF">GCM10009102_25940</name>
</gene>
<sequence length="776" mass="85433">MTLPANEIGRRNVSLDVIPSSLASRVEVYKSVTAAMNGNAIGGIANLRTRSAFDGGGKPFVGGRFDIGQWQFGRTRGNRAPSGQAELVASTTFGPDRKFGAVVSGSYFRRDSASLNSAIDNYLYFEPTAATRLLSPASDVSNAFAAPDRRRWLHYDNVRQRDGVFGKLEFDDHAMFKAAITLADFRHLNDEERQSNIVIANTAVTTATNRYTNFNGVTATGGNVANANAQVDLVNYQQTRRMRYADFHGELTPGDTVRADIGLNYAVATYRQDARLATYRIANTPNLAYRYGYAPGGFAYFDFTNAAYVANPANYRQFEYGTNSDDNREEALTARANLAVNMEPDNRGFGVATGAYARFLDRRYDFQVDNYRNTNASTLLLAPVIARERYAPYNGRGQALLLVDPAAARDAFAANPTSFAANTGNAASSLQSDYSLSEDVVAAYAMARYASDRVRLSAGVRFEDTALATGSNRLRSGTYIFGQQRQHYRDLLPSAQADWDIGERLRLRAAFSRTLGRPNYDDLAARETVNIGVTANNPDGGVSIVSGNPDLRPRRSDNYDLSLEYYVDRDILFSAGAFRKDITDEIITTRNQATEVFEGASQLVTRIRPVNASGSRVLGIELNAVVARMRFLPGPLAGFGLSANLTLLDPTPPQVTLSDGITRRRMSGLFESANTVANVKLFYTIGPVTAQGAWNHLSPILYSVSTSDPLQDRRYVASDLFDAQLRLKLDRHWTIVAQAKNLTNFRPQRVFGPGFGLLREEIDNGRSFYVGALVRY</sequence>
<protein>
    <submittedName>
        <fullName evidence="5">TonB-dependent receptor</fullName>
    </submittedName>
</protein>
<dbReference type="Proteomes" id="UP001500238">
    <property type="component" value="Unassembled WGS sequence"/>
</dbReference>
<comment type="caution">
    <text evidence="5">The sequence shown here is derived from an EMBL/GenBank/DDBJ whole genome shotgun (WGS) entry which is preliminary data.</text>
</comment>